<accession>A0AAI9UBY1</accession>
<comment type="caution">
    <text evidence="2">The sequence shown here is derived from an EMBL/GenBank/DDBJ whole genome shotgun (WGS) entry which is preliminary data.</text>
</comment>
<feature type="domain" description="Heterokaryon incompatibility" evidence="1">
    <location>
        <begin position="398"/>
        <end position="555"/>
    </location>
</feature>
<protein>
    <recommendedName>
        <fullName evidence="1">Heterokaryon incompatibility domain-containing protein</fullName>
    </recommendedName>
</protein>
<reference evidence="2 3" key="1">
    <citation type="submission" date="2016-10" db="EMBL/GenBank/DDBJ databases">
        <title>The genome sequence of Colletotrichum fioriniae PJ7.</title>
        <authorList>
            <person name="Baroncelli R."/>
        </authorList>
    </citation>
    <scope>NUCLEOTIDE SEQUENCE [LARGE SCALE GENOMIC DNA]</scope>
    <source>
        <strain evidence="2">Col 31</strain>
    </source>
</reference>
<dbReference type="PANTHER" id="PTHR33112">
    <property type="entry name" value="DOMAIN PROTEIN, PUTATIVE-RELATED"/>
    <property type="match status" value="1"/>
</dbReference>
<dbReference type="EMBL" id="MLGG01000035">
    <property type="protein sequence ID" value="KAK1453651.1"/>
    <property type="molecule type" value="Genomic_DNA"/>
</dbReference>
<organism evidence="2 3">
    <name type="scientific">Colletotrichum melonis</name>
    <dbReference type="NCBI Taxonomy" id="1209925"/>
    <lineage>
        <taxon>Eukaryota</taxon>
        <taxon>Fungi</taxon>
        <taxon>Dikarya</taxon>
        <taxon>Ascomycota</taxon>
        <taxon>Pezizomycotina</taxon>
        <taxon>Sordariomycetes</taxon>
        <taxon>Hypocreomycetidae</taxon>
        <taxon>Glomerellales</taxon>
        <taxon>Glomerellaceae</taxon>
        <taxon>Colletotrichum</taxon>
        <taxon>Colletotrichum acutatum species complex</taxon>
    </lineage>
</organism>
<gene>
    <name evidence="2" type="ORF">CMEL01_05310</name>
</gene>
<evidence type="ECO:0000259" key="1">
    <source>
        <dbReference type="Pfam" id="PF06985"/>
    </source>
</evidence>
<keyword evidence="3" id="KW-1185">Reference proteome</keyword>
<sequence length="956" mass="105733">MSRYFPHTAYAEDQPLAGTILTVHVLTRGYTTGTVVGLGVAAASGAARRLLGTKPVPATAVAGTPFSTSATTALRSAGGLHTLLRKSGTASAVGLGLTGVATMARMYGREDIEWRDRAWRLMESRSQLEVDDWTYGGAAAGVAALGIARAAGMKGSALGVRVVAGAAGLGSLAGTVGYMVWRYGVHGGKYPDYVDPEVALSRVMAQTPLDIKTDESSSTLSQTLSSTAQSNDISDCEICHQIWTRLTTSPGGKYHDTVNLGSFEEALSSKCSRHVPIVRMFHELCSKSRQLKSLDSADVGIRFPRTGALQLTENIKTGGRYADLLLVKRDSIPSHPGIARTLDPEWIDTSVVTSWKQQCASSHGPKCANPVKIWPIRPAWVVDTERRCIVPGDGCESYVTLSYRWGKTPGLHILGDTISKLQTPGAIDDPVIASQLAPMVRHAVHLTSVIGERYLWVDTLCINHARAEESNQQLQLMAAIFANASLTIVALDGDAEDGFPGLRGVSSPKDQADQGEDEGWSPIPFGDEQFIRDKNNVFSLSHWGAYHERAWTYQEFKMSPRRLIVSNHSLHWMCQCSVWEEQLHLGVEAGKYIDPRLGEIMRGMPNLDSLANIIADYNPRALTYDEDALPSISGLLHVISRCFSGGFLYGIPEMYFEAALGWTPYWSHTDLRRRTVSDRPTASQLGPCGLPSWSWVGWEGLVSVGRNEAGPANPLAYSIRETIPITTWYACATPTSAQRRKIRPSWFENRQAYKDCTRHLPPGWTRQEIPGPRHGEEGDVLLYPDGCDEYTFRHSSMSDHDDEHPWYWPFPVPDIQESTQPFMPEQTLYISCDTRRARVSAFQTDEHNDVSLYSEEKKIGWLRLHNKGQLEIFPHLDVGWAAAKEVELVAISRVRNYKKTFDETIKRYTHPFTASEGYSVLWVEWIDGVAYRLASGHVDRTAWEGLPLKDVSLILG</sequence>
<dbReference type="PANTHER" id="PTHR33112:SF1">
    <property type="entry name" value="HETEROKARYON INCOMPATIBILITY DOMAIN-CONTAINING PROTEIN"/>
    <property type="match status" value="1"/>
</dbReference>
<name>A0AAI9UBY1_9PEZI</name>
<evidence type="ECO:0000313" key="3">
    <source>
        <dbReference type="Proteomes" id="UP001239795"/>
    </source>
</evidence>
<dbReference type="Proteomes" id="UP001239795">
    <property type="component" value="Unassembled WGS sequence"/>
</dbReference>
<proteinExistence type="predicted"/>
<evidence type="ECO:0000313" key="2">
    <source>
        <dbReference type="EMBL" id="KAK1453651.1"/>
    </source>
</evidence>
<dbReference type="InterPro" id="IPR010730">
    <property type="entry name" value="HET"/>
</dbReference>
<dbReference type="Pfam" id="PF06985">
    <property type="entry name" value="HET"/>
    <property type="match status" value="1"/>
</dbReference>
<dbReference type="AlphaFoldDB" id="A0AAI9UBY1"/>